<gene>
    <name evidence="2" type="ORF">CFB84_23365</name>
</gene>
<dbReference type="AlphaFoldDB" id="A0A228IIP5"/>
<evidence type="ECO:0000313" key="3">
    <source>
        <dbReference type="Proteomes" id="UP000214600"/>
    </source>
</evidence>
<evidence type="ECO:0000256" key="1">
    <source>
        <dbReference type="SAM" id="MobiDB-lite"/>
    </source>
</evidence>
<evidence type="ECO:0000313" key="2">
    <source>
        <dbReference type="EMBL" id="OXI42176.1"/>
    </source>
</evidence>
<sequence length="255" mass="26352">MNDFEHIRRPFQSSLKQVSQTAADQKAWSQSKGWPAIVESVNGSIVTVRLDVTSEWTFPPITVPLAGPEYIRYPIKKGDAGILIPVSVSTGKISGLGANTPPTLDQPPNLTALVFEPCGNARWTPPIDPQAVEIYGPNGVILHDTASNSTVTVAPDGVTITTGGITATLKNGKVDITASTSINLTAPQIALNGTLTATDSSGGTATINAPVKINNKLDTTGPITAPEATINGVTQSTHKHTGVQPGSGTSGGPTN</sequence>
<protein>
    <submittedName>
        <fullName evidence="2">Phage baseplate protein</fullName>
    </submittedName>
</protein>
<dbReference type="EMBL" id="NKFA01000008">
    <property type="protein sequence ID" value="OXI42176.1"/>
    <property type="molecule type" value="Genomic_DNA"/>
</dbReference>
<organism evidence="2 3">
    <name type="scientific">Burkholderia aenigmatica</name>
    <dbReference type="NCBI Taxonomy" id="2015348"/>
    <lineage>
        <taxon>Bacteria</taxon>
        <taxon>Pseudomonadati</taxon>
        <taxon>Pseudomonadota</taxon>
        <taxon>Betaproteobacteria</taxon>
        <taxon>Burkholderiales</taxon>
        <taxon>Burkholderiaceae</taxon>
        <taxon>Burkholderia</taxon>
        <taxon>Burkholderia cepacia complex</taxon>
    </lineage>
</organism>
<accession>A0A228IIP5</accession>
<dbReference type="Proteomes" id="UP000214600">
    <property type="component" value="Unassembled WGS sequence"/>
</dbReference>
<dbReference type="OrthoDB" id="6477802at2"/>
<dbReference type="Pfam" id="PF18946">
    <property type="entry name" value="Apex"/>
    <property type="match status" value="1"/>
</dbReference>
<proteinExistence type="predicted"/>
<name>A0A228IIP5_9BURK</name>
<reference evidence="3" key="1">
    <citation type="submission" date="2017-06" db="EMBL/GenBank/DDBJ databases">
        <authorList>
            <person name="LiPuma J."/>
            <person name="Spilker T."/>
        </authorList>
    </citation>
    <scope>NUCLEOTIDE SEQUENCE [LARGE SCALE GENOMIC DNA]</scope>
    <source>
        <strain evidence="3">AU17325</strain>
    </source>
</reference>
<dbReference type="InterPro" id="IPR044033">
    <property type="entry name" value="GpV-like_apex"/>
</dbReference>
<reference evidence="2 3" key="2">
    <citation type="submission" date="2017-08" db="EMBL/GenBank/DDBJ databases">
        <title>WGS of novel Burkholderia cepaca complex species.</title>
        <authorList>
            <person name="Lipuma J."/>
            <person name="Spilker T."/>
        </authorList>
    </citation>
    <scope>NUCLEOTIDE SEQUENCE [LARGE SCALE GENOMIC DNA]</scope>
    <source>
        <strain evidence="2 3">AU17325</strain>
    </source>
</reference>
<feature type="region of interest" description="Disordered" evidence="1">
    <location>
        <begin position="231"/>
        <end position="255"/>
    </location>
</feature>
<dbReference type="RefSeq" id="WP_089452201.1">
    <property type="nucleotide sequence ID" value="NZ_NKFA01000008.1"/>
</dbReference>
<comment type="caution">
    <text evidence="2">The sequence shown here is derived from an EMBL/GenBank/DDBJ whole genome shotgun (WGS) entry which is preliminary data.</text>
</comment>